<dbReference type="SUPFAM" id="SSF52777">
    <property type="entry name" value="CoA-dependent acyltransferases"/>
    <property type="match status" value="1"/>
</dbReference>
<evidence type="ECO:0000256" key="1">
    <source>
        <dbReference type="SAM" id="MobiDB-lite"/>
    </source>
</evidence>
<gene>
    <name evidence="2" type="ORF">MBOE_44780</name>
</gene>
<dbReference type="EMBL" id="AP022579">
    <property type="protein sequence ID" value="BBX92829.1"/>
    <property type="molecule type" value="Genomic_DNA"/>
</dbReference>
<reference evidence="2 3" key="1">
    <citation type="journal article" date="2019" name="Emerg. Microbes Infect.">
        <title>Comprehensive subspecies identification of 175 nontuberculous mycobacteria species based on 7547 genomic profiles.</title>
        <authorList>
            <person name="Matsumoto Y."/>
            <person name="Kinjo T."/>
            <person name="Motooka D."/>
            <person name="Nabeya D."/>
            <person name="Jung N."/>
            <person name="Uechi K."/>
            <person name="Horii T."/>
            <person name="Iida T."/>
            <person name="Fujita J."/>
            <person name="Nakamura S."/>
        </authorList>
    </citation>
    <scope>NUCLEOTIDE SEQUENCE [LARGE SCALE GENOMIC DNA]</scope>
    <source>
        <strain evidence="2 3">JCM 15653</strain>
    </source>
</reference>
<feature type="region of interest" description="Disordered" evidence="1">
    <location>
        <begin position="218"/>
        <end position="238"/>
    </location>
</feature>
<keyword evidence="3" id="KW-1185">Reference proteome</keyword>
<dbReference type="Proteomes" id="UP000466683">
    <property type="component" value="Chromosome"/>
</dbReference>
<proteinExistence type="predicted"/>
<organism evidence="2 3">
    <name type="scientific">Mycolicibacterium boenickei</name>
    <dbReference type="NCBI Taxonomy" id="146017"/>
    <lineage>
        <taxon>Bacteria</taxon>
        <taxon>Bacillati</taxon>
        <taxon>Actinomycetota</taxon>
        <taxon>Actinomycetes</taxon>
        <taxon>Mycobacteriales</taxon>
        <taxon>Mycobacteriaceae</taxon>
        <taxon>Mycolicibacterium</taxon>
    </lineage>
</organism>
<name>A0ABM7J115_9MYCO</name>
<evidence type="ECO:0008006" key="4">
    <source>
        <dbReference type="Google" id="ProtNLM"/>
    </source>
</evidence>
<dbReference type="Gene3D" id="3.30.559.10">
    <property type="entry name" value="Chloramphenicol acetyltransferase-like domain"/>
    <property type="match status" value="1"/>
</dbReference>
<evidence type="ECO:0000313" key="2">
    <source>
        <dbReference type="EMBL" id="BBX92829.1"/>
    </source>
</evidence>
<evidence type="ECO:0000313" key="3">
    <source>
        <dbReference type="Proteomes" id="UP000466683"/>
    </source>
</evidence>
<dbReference type="InterPro" id="IPR023213">
    <property type="entry name" value="CAT-like_dom_sf"/>
</dbReference>
<protein>
    <recommendedName>
        <fullName evidence="4">Fatty acyl-AMP ligase FadD28 and polyketide synthase</fullName>
    </recommendedName>
</protein>
<sequence>MARVGTVAAPGPPGPATIYHADVDNTLTYMDQGSFLGLRALGRAPIMQFTWVYRDGVDIAGLRRFHCNLGYGLLGRRIERSPLPFGRHRWISSRGPADIAVAAAERPRAEIAAWADDRIVVPIDPEHGPAWHLGVLPLSDGGDAVTLVVSHSVADALGLTLSIGDAAEGIRRDLGYPEPRSATRKQALLRDLRRAARDLPDVGRAVLATARVAREQSDDLAASAKSATPTTRPGDLDPVIPPTVTAWVDLEHWDACVESLGGTSNSLFAGFAARLGQLLGRVDADGQVMLSYPVSDRTEGDTRANALNTVTAVVDPAKAAVDLTDIRGELKRVLTELGTAPDANLAPLPLTPYVPKAMVRRLERMVLKVGSPIGCSNLGELPAAVNRPDGTDADYLSFRLVEPGITPGILESLGGLLYLASGRAHGRLFLTVTAWTIGGLNTRSDLAEAVRHTLADFELPATFD</sequence>
<accession>A0ABM7J115</accession>